<dbReference type="PRINTS" id="PR01182">
    <property type="entry name" value="ORNDCRBXLASE"/>
</dbReference>
<accession>A0A182TC93</accession>
<organism evidence="4 5">
    <name type="scientific">Anopheles maculatus</name>
    <dbReference type="NCBI Taxonomy" id="74869"/>
    <lineage>
        <taxon>Eukaryota</taxon>
        <taxon>Metazoa</taxon>
        <taxon>Ecdysozoa</taxon>
        <taxon>Arthropoda</taxon>
        <taxon>Hexapoda</taxon>
        <taxon>Insecta</taxon>
        <taxon>Pterygota</taxon>
        <taxon>Neoptera</taxon>
        <taxon>Endopterygota</taxon>
        <taxon>Diptera</taxon>
        <taxon>Nematocera</taxon>
        <taxon>Culicoidea</taxon>
        <taxon>Culicidae</taxon>
        <taxon>Anophelinae</taxon>
        <taxon>Anopheles</taxon>
        <taxon>Anopheles maculatus group</taxon>
    </lineage>
</organism>
<proteinExistence type="predicted"/>
<keyword evidence="5" id="KW-1185">Reference proteome</keyword>
<dbReference type="PANTHER" id="PTHR11482">
    <property type="entry name" value="ARGININE/DIAMINOPIMELATE/ORNITHINE DECARBOXYLASE"/>
    <property type="match status" value="1"/>
</dbReference>
<dbReference type="GO" id="GO:0033387">
    <property type="term" value="P:putrescine biosynthetic process from arginine, via ornithine"/>
    <property type="evidence" value="ECO:0007669"/>
    <property type="project" value="TreeGrafter"/>
</dbReference>
<evidence type="ECO:0000313" key="4">
    <source>
        <dbReference type="EnsemblMetazoa" id="AMAM023957-PA"/>
    </source>
</evidence>
<reference evidence="5" key="1">
    <citation type="submission" date="2013-09" db="EMBL/GenBank/DDBJ databases">
        <title>The Genome Sequence of Anopheles maculatus species B.</title>
        <authorList>
            <consortium name="The Broad Institute Genomics Platform"/>
            <person name="Neafsey D.E."/>
            <person name="Besansky N."/>
            <person name="Howell P."/>
            <person name="Walton C."/>
            <person name="Young S.K."/>
            <person name="Zeng Q."/>
            <person name="Gargeya S."/>
            <person name="Fitzgerald M."/>
            <person name="Haas B."/>
            <person name="Abouelleil A."/>
            <person name="Allen A.W."/>
            <person name="Alvarado L."/>
            <person name="Arachchi H.M."/>
            <person name="Berlin A.M."/>
            <person name="Chapman S.B."/>
            <person name="Gainer-Dewar J."/>
            <person name="Goldberg J."/>
            <person name="Griggs A."/>
            <person name="Gujja S."/>
            <person name="Hansen M."/>
            <person name="Howarth C."/>
            <person name="Imamovic A."/>
            <person name="Ireland A."/>
            <person name="Larimer J."/>
            <person name="McCowan C."/>
            <person name="Murphy C."/>
            <person name="Pearson M."/>
            <person name="Poon T.W."/>
            <person name="Priest M."/>
            <person name="Roberts A."/>
            <person name="Saif S."/>
            <person name="Shea T."/>
            <person name="Sisk P."/>
            <person name="Sykes S."/>
            <person name="Wortman J."/>
            <person name="Nusbaum C."/>
            <person name="Birren B."/>
        </authorList>
    </citation>
    <scope>NUCLEOTIDE SEQUENCE [LARGE SCALE GENOMIC DNA]</scope>
    <source>
        <strain evidence="5">maculatus3</strain>
    </source>
</reference>
<evidence type="ECO:0000313" key="5">
    <source>
        <dbReference type="Proteomes" id="UP000075901"/>
    </source>
</evidence>
<dbReference type="GO" id="GO:0004586">
    <property type="term" value="F:ornithine decarboxylase activity"/>
    <property type="evidence" value="ECO:0007669"/>
    <property type="project" value="TreeGrafter"/>
</dbReference>
<dbReference type="InterPro" id="IPR002433">
    <property type="entry name" value="Orn_de-COase"/>
</dbReference>
<dbReference type="GO" id="GO:0005737">
    <property type="term" value="C:cytoplasm"/>
    <property type="evidence" value="ECO:0007669"/>
    <property type="project" value="TreeGrafter"/>
</dbReference>
<dbReference type="PANTHER" id="PTHR11482:SF6">
    <property type="entry name" value="ORNITHINE DECARBOXYLASE 1-RELATED"/>
    <property type="match status" value="1"/>
</dbReference>
<dbReference type="Proteomes" id="UP000075901">
    <property type="component" value="Unassembled WGS sequence"/>
</dbReference>
<dbReference type="AlphaFoldDB" id="A0A182TC93"/>
<evidence type="ECO:0000256" key="2">
    <source>
        <dbReference type="ARBA" id="ARBA00023239"/>
    </source>
</evidence>
<dbReference type="Gene3D" id="2.40.37.10">
    <property type="entry name" value="Lyase, Ornithine Decarboxylase, Chain A, domain 1"/>
    <property type="match status" value="1"/>
</dbReference>
<protein>
    <recommendedName>
        <fullName evidence="3">Orn/DAP/Arg decarboxylase 2 C-terminal domain-containing protein</fullName>
    </recommendedName>
</protein>
<evidence type="ECO:0000256" key="1">
    <source>
        <dbReference type="ARBA" id="ARBA00022898"/>
    </source>
</evidence>
<dbReference type="VEuPathDB" id="VectorBase:AMAM023957"/>
<keyword evidence="2" id="KW-0456">Lyase</keyword>
<keyword evidence="1" id="KW-0663">Pyridoxal phosphate</keyword>
<dbReference type="EnsemblMetazoa" id="AMAM023957-RA">
    <property type="protein sequence ID" value="AMAM023957-PA"/>
    <property type="gene ID" value="AMAM023957"/>
</dbReference>
<evidence type="ECO:0000259" key="3">
    <source>
        <dbReference type="Pfam" id="PF00278"/>
    </source>
</evidence>
<dbReference type="InterPro" id="IPR022643">
    <property type="entry name" value="De-COase2_C"/>
</dbReference>
<name>A0A182TC93_9DIPT</name>
<dbReference type="Pfam" id="PF00278">
    <property type="entry name" value="Orn_DAP_Arg_deC"/>
    <property type="match status" value="1"/>
</dbReference>
<dbReference type="SUPFAM" id="SSF50621">
    <property type="entry name" value="Alanine racemase C-terminal domain-like"/>
    <property type="match status" value="1"/>
</dbReference>
<sequence length="131" mass="15341">MYYINDGVFGTLFDWLSLREIKDLKRAVPLVRKERQHERTFPTTIWGPTCDSTDIVCEDVEYPEHHIGDYIVFENLGAYGMTFATNFNGFPKPTVQVYIKEDMWNMLHSVAGVDWKQKTLTFFESILEKAH</sequence>
<feature type="domain" description="Orn/DAP/Arg decarboxylase 2 C-terminal" evidence="3">
    <location>
        <begin position="1"/>
        <end position="77"/>
    </location>
</feature>
<reference evidence="4" key="2">
    <citation type="submission" date="2020-05" db="UniProtKB">
        <authorList>
            <consortium name="EnsemblMetazoa"/>
        </authorList>
    </citation>
    <scope>IDENTIFICATION</scope>
    <source>
        <strain evidence="4">maculatus3</strain>
    </source>
</reference>
<dbReference type="InterPro" id="IPR009006">
    <property type="entry name" value="Ala_racemase/Decarboxylase_C"/>
</dbReference>